<sequence>MKDPKKRLGCGPRDADEIKEHPFFQKINWDDLAAKKVPAPFKPVIRDELDVSNFAEEFTEMDPTYSPATLPQSSERLFQGYSFVAPSILFKRNAAVMDPLQFHMGVDRPGEMAHCKERDAEGISILSTL</sequence>
<name>A0AC60A553_RANTA</name>
<accession>A0AC60A553</accession>
<evidence type="ECO:0000313" key="2">
    <source>
        <dbReference type="Proteomes" id="UP001162501"/>
    </source>
</evidence>
<organism evidence="1 2">
    <name type="scientific">Rangifer tarandus platyrhynchus</name>
    <name type="common">Svalbard reindeer</name>
    <dbReference type="NCBI Taxonomy" id="3082113"/>
    <lineage>
        <taxon>Eukaryota</taxon>
        <taxon>Metazoa</taxon>
        <taxon>Chordata</taxon>
        <taxon>Craniata</taxon>
        <taxon>Vertebrata</taxon>
        <taxon>Euteleostomi</taxon>
        <taxon>Mammalia</taxon>
        <taxon>Eutheria</taxon>
        <taxon>Laurasiatheria</taxon>
        <taxon>Artiodactyla</taxon>
        <taxon>Ruminantia</taxon>
        <taxon>Pecora</taxon>
        <taxon>Cervidae</taxon>
        <taxon>Odocoileinae</taxon>
        <taxon>Rangifer</taxon>
    </lineage>
</organism>
<reference evidence="1" key="2">
    <citation type="submission" date="2025-03" db="EMBL/GenBank/DDBJ databases">
        <authorList>
            <consortium name="ELIXIR-Norway"/>
            <consortium name="Elixir Norway"/>
        </authorList>
    </citation>
    <scope>NUCLEOTIDE SEQUENCE</scope>
</reference>
<dbReference type="Proteomes" id="UP001162501">
    <property type="component" value="Chromosome 8"/>
</dbReference>
<reference evidence="1" key="1">
    <citation type="submission" date="2023-05" db="EMBL/GenBank/DDBJ databases">
        <authorList>
            <consortium name="ELIXIR-Norway"/>
        </authorList>
    </citation>
    <scope>NUCLEOTIDE SEQUENCE</scope>
</reference>
<dbReference type="EMBL" id="OX596092">
    <property type="protein sequence ID" value="CAN0560462.1"/>
    <property type="molecule type" value="Genomic_DNA"/>
</dbReference>
<protein>
    <submittedName>
        <fullName evidence="1">Uncharacterized protein</fullName>
    </submittedName>
</protein>
<gene>
    <name evidence="1" type="ORF">MRATA1EN22A_LOCUS27024</name>
</gene>
<evidence type="ECO:0000313" key="1">
    <source>
        <dbReference type="EMBL" id="CAN0560462.1"/>
    </source>
</evidence>
<proteinExistence type="predicted"/>